<protein>
    <submittedName>
        <fullName evidence="4">Conjugal transfer protein TrbG</fullName>
    </submittedName>
</protein>
<evidence type="ECO:0000256" key="1">
    <source>
        <dbReference type="ARBA" id="ARBA00006135"/>
    </source>
</evidence>
<comment type="similarity">
    <text evidence="1">Belongs to the TrbG/VirB9 family.</text>
</comment>
<dbReference type="NCBIfam" id="TIGR02775">
    <property type="entry name" value="TrbG_Ti"/>
    <property type="match status" value="1"/>
</dbReference>
<name>A0A0X8JR01_9BACT</name>
<dbReference type="Proteomes" id="UP000063964">
    <property type="component" value="Chromosome"/>
</dbReference>
<dbReference type="InterPro" id="IPR038161">
    <property type="entry name" value="VirB9/CagX/TrbG_C_sf"/>
</dbReference>
<accession>A0A0X8JR01</accession>
<gene>
    <name evidence="4" type="ORF">AXF15_09975</name>
</gene>
<keyword evidence="5" id="KW-1185">Reference proteome</keyword>
<sequence>MKRIIFAALLLAISAPALAAPPELPPLDIEETFFSPETGGKTITLSKDERDSLALIQKWKSGQSVAPTQATDGTMRYLFGAQYPSIVCAVMQITDVELETGEAIQSIHLGDTARWSVEPAVTGSGAGEIQHLVIKPLDTGLKTSLLVTTDRRTYHLQLKSHRTDYMPRVTFIYPNAVLGKFQAMREQAQNKRQERVLPESGEYLGDLDFDYEIDGKDPRPVRVYNDGRKTIIQMPASMEHGEAPTLLILDGKEEVLANYRLQGDRYIVDTVFDSAKLIAGVGKKQKKVVITRVNRSK</sequence>
<evidence type="ECO:0000256" key="3">
    <source>
        <dbReference type="SAM" id="SignalP"/>
    </source>
</evidence>
<dbReference type="InterPro" id="IPR014142">
    <property type="entry name" value="TrbG_Ti"/>
</dbReference>
<evidence type="ECO:0000256" key="2">
    <source>
        <dbReference type="ARBA" id="ARBA00022729"/>
    </source>
</evidence>
<dbReference type="AlphaFoldDB" id="A0A0X8JR01"/>
<reference evidence="5" key="1">
    <citation type="submission" date="2016-02" db="EMBL/GenBank/DDBJ databases">
        <authorList>
            <person name="Holder M.E."/>
            <person name="Ajami N.J."/>
            <person name="Petrosino J.F."/>
        </authorList>
    </citation>
    <scope>NUCLEOTIDE SEQUENCE [LARGE SCALE GENOMIC DNA]</scope>
    <source>
        <strain evidence="5">DSM 12838</strain>
    </source>
</reference>
<dbReference type="InterPro" id="IPR010258">
    <property type="entry name" value="Conjugal_tfr_TrbG/VirB9/CagX"/>
</dbReference>
<proteinExistence type="inferred from homology"/>
<dbReference type="Pfam" id="PF03524">
    <property type="entry name" value="CagX"/>
    <property type="match status" value="1"/>
</dbReference>
<dbReference type="KEGG" id="doa:AXF15_09975"/>
<organism evidence="4 5">
    <name type="scientific">Desulfomicrobium orale DSM 12838</name>
    <dbReference type="NCBI Taxonomy" id="888061"/>
    <lineage>
        <taxon>Bacteria</taxon>
        <taxon>Pseudomonadati</taxon>
        <taxon>Thermodesulfobacteriota</taxon>
        <taxon>Desulfovibrionia</taxon>
        <taxon>Desulfovibrionales</taxon>
        <taxon>Desulfomicrobiaceae</taxon>
        <taxon>Desulfomicrobium</taxon>
    </lineage>
</organism>
<evidence type="ECO:0000313" key="5">
    <source>
        <dbReference type="Proteomes" id="UP000063964"/>
    </source>
</evidence>
<dbReference type="RefSeq" id="WP_066606811.1">
    <property type="nucleotide sequence ID" value="NZ_CP014230.1"/>
</dbReference>
<dbReference type="Gene3D" id="2.60.40.2500">
    <property type="match status" value="1"/>
</dbReference>
<dbReference type="OrthoDB" id="5357875at2"/>
<feature type="signal peptide" evidence="3">
    <location>
        <begin position="1"/>
        <end position="19"/>
    </location>
</feature>
<evidence type="ECO:0000313" key="4">
    <source>
        <dbReference type="EMBL" id="AMD93392.1"/>
    </source>
</evidence>
<keyword evidence="2 3" id="KW-0732">Signal</keyword>
<dbReference type="InterPro" id="IPR033645">
    <property type="entry name" value="VirB9/CagX/TrbG_C"/>
</dbReference>
<dbReference type="STRING" id="888061.AXF15_09975"/>
<feature type="chain" id="PRO_5007067625" evidence="3">
    <location>
        <begin position="20"/>
        <end position="297"/>
    </location>
</feature>
<dbReference type="CDD" id="cd06911">
    <property type="entry name" value="VirB9_CagX_TrbG"/>
    <property type="match status" value="1"/>
</dbReference>
<dbReference type="EMBL" id="CP014230">
    <property type="protein sequence ID" value="AMD93392.1"/>
    <property type="molecule type" value="Genomic_DNA"/>
</dbReference>